<dbReference type="AlphaFoldDB" id="A0A420Y2V9"/>
<dbReference type="Proteomes" id="UP000275385">
    <property type="component" value="Unassembled WGS sequence"/>
</dbReference>
<dbReference type="InterPro" id="IPR001214">
    <property type="entry name" value="SET_dom"/>
</dbReference>
<feature type="signal peptide" evidence="1">
    <location>
        <begin position="1"/>
        <end position="17"/>
    </location>
</feature>
<dbReference type="PANTHER" id="PTHR47332:SF6">
    <property type="entry name" value="SET DOMAIN-CONTAINING PROTEIN"/>
    <property type="match status" value="1"/>
</dbReference>
<comment type="caution">
    <text evidence="3">The sequence shown here is derived from an EMBL/GenBank/DDBJ whole genome shotgun (WGS) entry which is preliminary data.</text>
</comment>
<accession>A0A420Y2V9</accession>
<evidence type="ECO:0000256" key="1">
    <source>
        <dbReference type="SAM" id="SignalP"/>
    </source>
</evidence>
<gene>
    <name evidence="3" type="ORF">DL546_004811</name>
</gene>
<dbReference type="Gene3D" id="2.170.270.10">
    <property type="entry name" value="SET domain"/>
    <property type="match status" value="1"/>
</dbReference>
<dbReference type="SUPFAM" id="SSF82199">
    <property type="entry name" value="SET domain"/>
    <property type="match status" value="1"/>
</dbReference>
<dbReference type="InterPro" id="IPR053185">
    <property type="entry name" value="SET_domain_protein"/>
</dbReference>
<dbReference type="OrthoDB" id="438641at2759"/>
<dbReference type="Gene3D" id="1.25.40.10">
    <property type="entry name" value="Tetratricopeptide repeat domain"/>
    <property type="match status" value="1"/>
</dbReference>
<dbReference type="PANTHER" id="PTHR47332">
    <property type="entry name" value="SET DOMAIN-CONTAINING PROTEIN 5"/>
    <property type="match status" value="1"/>
</dbReference>
<name>A0A420Y2V9_9PEZI</name>
<organism evidence="3 4">
    <name type="scientific">Coniochaeta pulveracea</name>
    <dbReference type="NCBI Taxonomy" id="177199"/>
    <lineage>
        <taxon>Eukaryota</taxon>
        <taxon>Fungi</taxon>
        <taxon>Dikarya</taxon>
        <taxon>Ascomycota</taxon>
        <taxon>Pezizomycotina</taxon>
        <taxon>Sordariomycetes</taxon>
        <taxon>Sordariomycetidae</taxon>
        <taxon>Coniochaetales</taxon>
        <taxon>Coniochaetaceae</taxon>
        <taxon>Coniochaeta</taxon>
    </lineage>
</organism>
<proteinExistence type="predicted"/>
<keyword evidence="1" id="KW-0732">Signal</keyword>
<keyword evidence="4" id="KW-1185">Reference proteome</keyword>
<dbReference type="CDD" id="cd20071">
    <property type="entry name" value="SET_SMYD"/>
    <property type="match status" value="1"/>
</dbReference>
<evidence type="ECO:0000313" key="3">
    <source>
        <dbReference type="EMBL" id="RKU42202.1"/>
    </source>
</evidence>
<dbReference type="InterPro" id="IPR046341">
    <property type="entry name" value="SET_dom_sf"/>
</dbReference>
<dbReference type="SMART" id="SM00317">
    <property type="entry name" value="SET"/>
    <property type="match status" value="1"/>
</dbReference>
<feature type="chain" id="PRO_5019336243" description="SET domain-containing protein" evidence="1">
    <location>
        <begin position="18"/>
        <end position="417"/>
    </location>
</feature>
<dbReference type="EMBL" id="QVQW01000060">
    <property type="protein sequence ID" value="RKU42202.1"/>
    <property type="molecule type" value="Genomic_DNA"/>
</dbReference>
<dbReference type="Pfam" id="PF00856">
    <property type="entry name" value="SET"/>
    <property type="match status" value="1"/>
</dbReference>
<evidence type="ECO:0000259" key="2">
    <source>
        <dbReference type="PROSITE" id="PS50280"/>
    </source>
</evidence>
<protein>
    <recommendedName>
        <fullName evidence="2">SET domain-containing protein</fullName>
    </recommendedName>
</protein>
<dbReference type="InterPro" id="IPR011990">
    <property type="entry name" value="TPR-like_helical_dom_sf"/>
</dbReference>
<feature type="domain" description="SET" evidence="2">
    <location>
        <begin position="119"/>
        <end position="267"/>
    </location>
</feature>
<evidence type="ECO:0000313" key="4">
    <source>
        <dbReference type="Proteomes" id="UP000275385"/>
    </source>
</evidence>
<dbReference type="PROSITE" id="PS50280">
    <property type="entry name" value="SET"/>
    <property type="match status" value="1"/>
</dbReference>
<dbReference type="STRING" id="177199.A0A420Y2V9"/>
<sequence length="417" mass="47105">MFSWLYYALVLVTGIAACPYNPTRPLNIRYDNLTCPMPIDDLSQKESTPWSYTPNCLRPVTKDSSSSEDISRPTYCLYSSTTFPSNHGVSIITTPESASNLLSYGSLTNQSVEHTMKTSTYKIVEIPGKGKGMVATRKIKKGEIFLVDYPSVLIGVPFLQDVQAHHRRRLVKKGIERLSGEMRQAVHALARKGGNYLLDDIFAVNAVSVPLGEEEGDQAMGLFGEFSRINHDCRPNALYRFSPKTLAMEVFSYRTILPGEEITVSYTPITLTKSQRQEYILQNFQFQCTCSLCLAEDCSDSDHLRQRVGELQSTLRQAMENEYFENALVIAHEWLEMAEKEGIPPLMPEWYDVVARLSYDVGDLAGARRYAQLALNGWTKFGSSDDSELEAARDFVREVMRLPRDTKLKRKGVPNIF</sequence>
<reference evidence="3 4" key="1">
    <citation type="submission" date="2018-08" db="EMBL/GenBank/DDBJ databases">
        <title>Draft genome of the lignicolous fungus Coniochaeta pulveracea.</title>
        <authorList>
            <person name="Borstlap C.J."/>
            <person name="De Witt R.N."/>
            <person name="Botha A."/>
            <person name="Volschenk H."/>
        </authorList>
    </citation>
    <scope>NUCLEOTIDE SEQUENCE [LARGE SCALE GENOMIC DNA]</scope>
    <source>
        <strain evidence="3 4">CAB683</strain>
    </source>
</reference>